<dbReference type="Gene3D" id="3.40.50.1820">
    <property type="entry name" value="alpha/beta hydrolase"/>
    <property type="match status" value="1"/>
</dbReference>
<gene>
    <name evidence="5" type="ORF">AXF42_Ash011242</name>
</gene>
<name>A0A2I0AL69_9ASPA</name>
<reference evidence="5 6" key="1">
    <citation type="journal article" date="2017" name="Nature">
        <title>The Apostasia genome and the evolution of orchids.</title>
        <authorList>
            <person name="Zhang G.Q."/>
            <person name="Liu K.W."/>
            <person name="Li Z."/>
            <person name="Lohaus R."/>
            <person name="Hsiao Y.Y."/>
            <person name="Niu S.C."/>
            <person name="Wang J.Y."/>
            <person name="Lin Y.C."/>
            <person name="Xu Q."/>
            <person name="Chen L.J."/>
            <person name="Yoshida K."/>
            <person name="Fujiwara S."/>
            <person name="Wang Z.W."/>
            <person name="Zhang Y.Q."/>
            <person name="Mitsuda N."/>
            <person name="Wang M."/>
            <person name="Liu G.H."/>
            <person name="Pecoraro L."/>
            <person name="Huang H.X."/>
            <person name="Xiao X.J."/>
            <person name="Lin M."/>
            <person name="Wu X.Y."/>
            <person name="Wu W.L."/>
            <person name="Chen Y.Y."/>
            <person name="Chang S.B."/>
            <person name="Sakamoto S."/>
            <person name="Ohme-Takagi M."/>
            <person name="Yagi M."/>
            <person name="Zeng S.J."/>
            <person name="Shen C.Y."/>
            <person name="Yeh C.M."/>
            <person name="Luo Y.B."/>
            <person name="Tsai W.C."/>
            <person name="Van de Peer Y."/>
            <person name="Liu Z.J."/>
        </authorList>
    </citation>
    <scope>NUCLEOTIDE SEQUENCE [LARGE SCALE GENOMIC DNA]</scope>
    <source>
        <strain evidence="6">cv. Shenzhen</strain>
        <tissue evidence="5">Stem</tissue>
    </source>
</reference>
<evidence type="ECO:0000256" key="1">
    <source>
        <dbReference type="ARBA" id="ARBA00004502"/>
    </source>
</evidence>
<proteinExistence type="inferred from homology"/>
<dbReference type="PANTHER" id="PTHR13390">
    <property type="entry name" value="LIPASE"/>
    <property type="match status" value="1"/>
</dbReference>
<dbReference type="InterPro" id="IPR019363">
    <property type="entry name" value="LDAH"/>
</dbReference>
<accession>A0A2I0AL69</accession>
<protein>
    <recommendedName>
        <fullName evidence="7">Lipid droplet-associated hydrolase</fullName>
    </recommendedName>
</protein>
<comment type="similarity">
    <text evidence="2">Belongs to the AB hydrolase superfamily. LDAH family.</text>
</comment>
<dbReference type="Pfam" id="PF10230">
    <property type="entry name" value="LIDHydrolase"/>
    <property type="match status" value="1"/>
</dbReference>
<dbReference type="GO" id="GO:0005811">
    <property type="term" value="C:lipid droplet"/>
    <property type="evidence" value="ECO:0007669"/>
    <property type="project" value="UniProtKB-SubCell"/>
</dbReference>
<evidence type="ECO:0008006" key="7">
    <source>
        <dbReference type="Google" id="ProtNLM"/>
    </source>
</evidence>
<organism evidence="5 6">
    <name type="scientific">Apostasia shenzhenica</name>
    <dbReference type="NCBI Taxonomy" id="1088818"/>
    <lineage>
        <taxon>Eukaryota</taxon>
        <taxon>Viridiplantae</taxon>
        <taxon>Streptophyta</taxon>
        <taxon>Embryophyta</taxon>
        <taxon>Tracheophyta</taxon>
        <taxon>Spermatophyta</taxon>
        <taxon>Magnoliopsida</taxon>
        <taxon>Liliopsida</taxon>
        <taxon>Asparagales</taxon>
        <taxon>Orchidaceae</taxon>
        <taxon>Apostasioideae</taxon>
        <taxon>Apostasia</taxon>
    </lineage>
</organism>
<dbReference type="GO" id="GO:0019915">
    <property type="term" value="P:lipid storage"/>
    <property type="evidence" value="ECO:0007669"/>
    <property type="project" value="InterPro"/>
</dbReference>
<keyword evidence="3" id="KW-0551">Lipid droplet</keyword>
<evidence type="ECO:0000256" key="3">
    <source>
        <dbReference type="ARBA" id="ARBA00022677"/>
    </source>
</evidence>
<sequence length="318" mass="35235">MGEETLPSLSRKRCCLKNCIVSGFSTDILEVQANEPSMNVILIPGNPGVISFYKEFVEALYDILGGSVSITAIAHLSHSRKDLASGRMFSIHEQIDHKVNFIMQEIQNRHLPLILVGHSIGSYICMEIFKKLPELVVFSMSLYPFVTLNKESLTQHVIGVLARSSLLSVSVSYLVAFFGSFPVSISSALVRTILGSSWSETAVDAACNALLKYHTMRNALFMAKTEFEELSAEPDWAFMKENEKKIAFLFGVDDHWGPLSLFHEISKRVPGASLSIESEGHAHAFACTQAGSVWVAQHVANFVRNQVLKYNKSFQVAS</sequence>
<evidence type="ECO:0000313" key="6">
    <source>
        <dbReference type="Proteomes" id="UP000236161"/>
    </source>
</evidence>
<comment type="subcellular location">
    <subcellularLocation>
        <location evidence="1">Lipid droplet</location>
    </subcellularLocation>
</comment>
<keyword evidence="4" id="KW-0378">Hydrolase</keyword>
<dbReference type="SUPFAM" id="SSF53474">
    <property type="entry name" value="alpha/beta-Hydrolases"/>
    <property type="match status" value="1"/>
</dbReference>
<evidence type="ECO:0000256" key="2">
    <source>
        <dbReference type="ARBA" id="ARBA00008300"/>
    </source>
</evidence>
<dbReference type="OrthoDB" id="448051at2759"/>
<evidence type="ECO:0000256" key="4">
    <source>
        <dbReference type="ARBA" id="ARBA00022801"/>
    </source>
</evidence>
<dbReference type="AlphaFoldDB" id="A0A2I0AL69"/>
<dbReference type="Proteomes" id="UP000236161">
    <property type="component" value="Unassembled WGS sequence"/>
</dbReference>
<keyword evidence="6" id="KW-1185">Reference proteome</keyword>
<dbReference type="EMBL" id="KZ451974">
    <property type="protein sequence ID" value="PKA56312.1"/>
    <property type="molecule type" value="Genomic_DNA"/>
</dbReference>
<evidence type="ECO:0000313" key="5">
    <source>
        <dbReference type="EMBL" id="PKA56312.1"/>
    </source>
</evidence>
<dbReference type="PANTHER" id="PTHR13390:SF0">
    <property type="entry name" value="LIPID DROPLET-ASSOCIATED HYDROLASE"/>
    <property type="match status" value="1"/>
</dbReference>
<dbReference type="InterPro" id="IPR029058">
    <property type="entry name" value="AB_hydrolase_fold"/>
</dbReference>
<dbReference type="GO" id="GO:0016298">
    <property type="term" value="F:lipase activity"/>
    <property type="evidence" value="ECO:0007669"/>
    <property type="project" value="InterPro"/>
</dbReference>